<dbReference type="InterPro" id="IPR058912">
    <property type="entry name" value="HTH_animal"/>
</dbReference>
<keyword evidence="5" id="KW-1185">Reference proteome</keyword>
<dbReference type="PROSITE" id="PS50878">
    <property type="entry name" value="RT_POL"/>
    <property type="match status" value="1"/>
</dbReference>
<dbReference type="Proteomes" id="UP000663829">
    <property type="component" value="Unassembled WGS sequence"/>
</dbReference>
<evidence type="ECO:0000259" key="2">
    <source>
        <dbReference type="PROSITE" id="PS50878"/>
    </source>
</evidence>
<evidence type="ECO:0000313" key="4">
    <source>
        <dbReference type="EMBL" id="CAF3956932.1"/>
    </source>
</evidence>
<dbReference type="PANTHER" id="PTHR21301:SF10">
    <property type="entry name" value="REVERSE TRANSCRIPTASE DOMAIN-CONTAINING PROTEIN"/>
    <property type="match status" value="1"/>
</dbReference>
<dbReference type="PANTHER" id="PTHR21301">
    <property type="entry name" value="REVERSE TRANSCRIPTASE"/>
    <property type="match status" value="1"/>
</dbReference>
<feature type="coiled-coil region" evidence="1">
    <location>
        <begin position="95"/>
        <end position="129"/>
    </location>
</feature>
<accession>A0A814VTN9</accession>
<dbReference type="Proteomes" id="UP000681722">
    <property type="component" value="Unassembled WGS sequence"/>
</dbReference>
<feature type="domain" description="Reverse transcriptase" evidence="2">
    <location>
        <begin position="339"/>
        <end position="581"/>
    </location>
</feature>
<dbReference type="InterPro" id="IPR000477">
    <property type="entry name" value="RT_dom"/>
</dbReference>
<reference evidence="3" key="1">
    <citation type="submission" date="2021-02" db="EMBL/GenBank/DDBJ databases">
        <authorList>
            <person name="Nowell W R."/>
        </authorList>
    </citation>
    <scope>NUCLEOTIDE SEQUENCE</scope>
</reference>
<organism evidence="3 5">
    <name type="scientific">Didymodactylos carnosus</name>
    <dbReference type="NCBI Taxonomy" id="1234261"/>
    <lineage>
        <taxon>Eukaryota</taxon>
        <taxon>Metazoa</taxon>
        <taxon>Spiralia</taxon>
        <taxon>Gnathifera</taxon>
        <taxon>Rotifera</taxon>
        <taxon>Eurotatoria</taxon>
        <taxon>Bdelloidea</taxon>
        <taxon>Philodinida</taxon>
        <taxon>Philodinidae</taxon>
        <taxon>Didymodactylos</taxon>
    </lineage>
</organism>
<dbReference type="Pfam" id="PF00078">
    <property type="entry name" value="RVT_1"/>
    <property type="match status" value="1"/>
</dbReference>
<evidence type="ECO:0000313" key="3">
    <source>
        <dbReference type="EMBL" id="CAF1192676.1"/>
    </source>
</evidence>
<dbReference type="OrthoDB" id="10058657at2759"/>
<evidence type="ECO:0000313" key="5">
    <source>
        <dbReference type="Proteomes" id="UP000663829"/>
    </source>
</evidence>
<protein>
    <recommendedName>
        <fullName evidence="2">Reverse transcriptase domain-containing protein</fullName>
    </recommendedName>
</protein>
<evidence type="ECO:0000256" key="1">
    <source>
        <dbReference type="SAM" id="Coils"/>
    </source>
</evidence>
<proteinExistence type="predicted"/>
<dbReference type="AlphaFoldDB" id="A0A814VTN9"/>
<sequence length="822" mass="96186">MLKSVSITLLFFIKCIHRIIKKRNDSVVNTIKKHGANVLQLYRQFEKVKLKQCRAEQAIEFLRVCLLYNVYPKFIRFKPYNKSFGKSLKYKEYVRRMLYDQYKQQQKEFKKLNQTVNNIESQLKNQVNVFLWISIKSHLNDLIQKETNEIKQRHEKKHLSLNIPIESNGFNNKLVYNYSYRVLTPAEDSLLSKGWKYAIRIKKLNILNVKTDLEHMYICLERNGLLKTTEKSSKIKGIFNEFGNKLGKKMSSEIPNLSLEETNAISSLSNDPSLVISKVDKGNAVVVLNKEDYLYKAYEVLNDKRAFKKLTSNPTDQREKQFISFLLQLMKNNKITENEYKKMRPKTGSRTPEAYFLVKVHKQNLPVRPIISSYDSYNYNTAKYLANLLSPAMNDAASFIKDSFEFVDKIRYNKNINGLMCSLDVSSLFTNVPLEKAIPIGIKKIREHHPNLAINDKNLKELFNYCTMKTNFKFNNENYDQQNGVSMGSPLAPILAHLFMSELENCIQDHRGKKPDLFYRYVDDIFMIMHGNQKDIHSFLKFMNKIESSIKFTIEMQNNNKLPFLDVMVERTNTELITYVYRKPTDTGLYLRWTSNQPRNYKINLIKCLCIRAKRICSSDALLKQQLEYYKRIFTANGYPINVLKKTIRGIELGKNIVKQPINPSIKKVFISMPYYGECSLILANKIKKILDHPLKQIVCGFAARTRISTLFSGTFRGQKDMKKVIYRYDCKNCNGTYIGQTGRGVEIRKEEHKKAFRGRGYSRIAEHCMHLNHENNWTDIIIAVESNYIKRTIKESLLMDFVRIKKGKDVYSQKSFILNVF</sequence>
<dbReference type="Pfam" id="PF26215">
    <property type="entry name" value="HTH_animal"/>
    <property type="match status" value="1"/>
</dbReference>
<keyword evidence="1" id="KW-0175">Coiled coil</keyword>
<name>A0A814VTN9_9BILA</name>
<dbReference type="EMBL" id="CAJNOQ010008264">
    <property type="protein sequence ID" value="CAF1192676.1"/>
    <property type="molecule type" value="Genomic_DNA"/>
</dbReference>
<comment type="caution">
    <text evidence="3">The sequence shown here is derived from an EMBL/GenBank/DDBJ whole genome shotgun (WGS) entry which is preliminary data.</text>
</comment>
<dbReference type="EMBL" id="CAJOBC010008265">
    <property type="protein sequence ID" value="CAF3956932.1"/>
    <property type="molecule type" value="Genomic_DNA"/>
</dbReference>
<dbReference type="CDD" id="cd00304">
    <property type="entry name" value="RT_like"/>
    <property type="match status" value="1"/>
</dbReference>
<gene>
    <name evidence="3" type="ORF">GPM918_LOCUS23290</name>
    <name evidence="4" type="ORF">SRO942_LOCUS23289</name>
</gene>